<dbReference type="AlphaFoldDB" id="A0A1Y2A4S3"/>
<gene>
    <name evidence="1" type="ORF">BCR34DRAFT_555565</name>
</gene>
<comment type="caution">
    <text evidence="1">The sequence shown here is derived from an EMBL/GenBank/DDBJ whole genome shotgun (WGS) entry which is preliminary data.</text>
</comment>
<evidence type="ECO:0000313" key="1">
    <source>
        <dbReference type="EMBL" id="ORY17502.1"/>
    </source>
</evidence>
<keyword evidence="2" id="KW-1185">Reference proteome</keyword>
<reference evidence="1 2" key="1">
    <citation type="submission" date="2016-07" db="EMBL/GenBank/DDBJ databases">
        <title>Pervasive Adenine N6-methylation of Active Genes in Fungi.</title>
        <authorList>
            <consortium name="DOE Joint Genome Institute"/>
            <person name="Mondo S.J."/>
            <person name="Dannebaum R.O."/>
            <person name="Kuo R.C."/>
            <person name="Labutti K."/>
            <person name="Haridas S."/>
            <person name="Kuo A."/>
            <person name="Salamov A."/>
            <person name="Ahrendt S.R."/>
            <person name="Lipzen A."/>
            <person name="Sullivan W."/>
            <person name="Andreopoulos W.B."/>
            <person name="Clum A."/>
            <person name="Lindquist E."/>
            <person name="Daum C."/>
            <person name="Ramamoorthy G.K."/>
            <person name="Gryganskyi A."/>
            <person name="Culley D."/>
            <person name="Magnuson J.K."/>
            <person name="James T.Y."/>
            <person name="O'Malley M.A."/>
            <person name="Stajich J.E."/>
            <person name="Spatafora J.W."/>
            <person name="Visel A."/>
            <person name="Grigoriev I.V."/>
        </authorList>
    </citation>
    <scope>NUCLEOTIDE SEQUENCE [LARGE SCALE GENOMIC DNA]</scope>
    <source>
        <strain evidence="1 2">CBS 115471</strain>
    </source>
</reference>
<proteinExistence type="predicted"/>
<dbReference type="EMBL" id="MCFA01000012">
    <property type="protein sequence ID" value="ORY17502.1"/>
    <property type="molecule type" value="Genomic_DNA"/>
</dbReference>
<dbReference type="Proteomes" id="UP000193144">
    <property type="component" value="Unassembled WGS sequence"/>
</dbReference>
<accession>A0A1Y2A4S3</accession>
<sequence>MLPSRRYGVKHGHIDSARTRCRCRSVGGCSCLTRPGYVTSAIPCPFLHQLYFSLPLLSSCFHLHFLSSRHTYWGFRGTEFIKGFYGNHKEGNMAIIPYGGYDVDSIMHYSSGEFAHAQDLRDQHVQFCPLAKYKAFSTLKVKAPATPSVD</sequence>
<evidence type="ECO:0000313" key="2">
    <source>
        <dbReference type="Proteomes" id="UP000193144"/>
    </source>
</evidence>
<name>A0A1Y2A4S3_9PLEO</name>
<organism evidence="1 2">
    <name type="scientific">Clohesyomyces aquaticus</name>
    <dbReference type="NCBI Taxonomy" id="1231657"/>
    <lineage>
        <taxon>Eukaryota</taxon>
        <taxon>Fungi</taxon>
        <taxon>Dikarya</taxon>
        <taxon>Ascomycota</taxon>
        <taxon>Pezizomycotina</taxon>
        <taxon>Dothideomycetes</taxon>
        <taxon>Pleosporomycetidae</taxon>
        <taxon>Pleosporales</taxon>
        <taxon>Lindgomycetaceae</taxon>
        <taxon>Clohesyomyces</taxon>
    </lineage>
</organism>
<protein>
    <submittedName>
        <fullName evidence="1">Uncharacterized protein</fullName>
    </submittedName>
</protein>